<sequence>MDAHPLRAAAALLASAWLLAACGGSSDSSDVDPVPPPVASTPNILVFIMDDVGIDQMTSFGYGGQTPPQLPNIDTIADGGIRFRNTWAMPECSPSRAALFVGRYPVRTNINQAIGPNDSALSQVSPFEVTAPKLLKAAGYESAMFGKFHLAGPHHNQAGVTTPSVLGWDYFYGWVDGVPGSIDTTAGGVAEGNTRYSCGFVPNAKAAGGADTGACYYADNSCVPMQGKGLQSDAPGLQCLESGGIFVPKNNCGDAHPPLNFKRENAHYVSPLVIIDNGKLEEVPLDDSRGRGYRTRIEANAAIDWIKARTDSAAPWMATVSFSAAHTPIQPPPHDLVPGGTGLADLASCEDFGQMRVLQNRMTEALDSEIGRILIETGIAKRGADGALAYDPKASNTMVVIIGDNGTFGFAVKEPFNPQRAKGTAYQTGVWVPLIVAGPQVEQPNRDVGHMVNVVDLFQLFGEVAGIDVHQAVPRPVDAAPMLAYLENPRQDSVRSLNFAISGFNIQDNGGQNGPCVMDTACTQIPMSKSVCEDNQGVWWGEGYDEDSVIDNGGKGYKNCCAVNQALAGKGFDQLNIFPERSVAVRDATLKLVRNTTQSYDATNKSCGYTESDELYLVNEEAPKPLLDNPEENLLGKGGNLEPAMQKRYEALVASMESILASDPACPGDGNRDGVVNEEDMANWRRIAQEWGQSSVYDMFIDGQVDGLTNALDAQIIQQNMGKTCPKAYAQY</sequence>
<dbReference type="SUPFAM" id="SSF63446">
    <property type="entry name" value="Type I dockerin domain"/>
    <property type="match status" value="1"/>
</dbReference>
<dbReference type="InterPro" id="IPR050738">
    <property type="entry name" value="Sulfatase"/>
</dbReference>
<protein>
    <submittedName>
        <fullName evidence="4">Sulfatase-like hydrolase/transferase</fullName>
    </submittedName>
</protein>
<evidence type="ECO:0000256" key="1">
    <source>
        <dbReference type="ARBA" id="ARBA00008779"/>
    </source>
</evidence>
<comment type="caution">
    <text evidence="4">The sequence shown here is derived from an EMBL/GenBank/DDBJ whole genome shotgun (WGS) entry which is preliminary data.</text>
</comment>
<accession>A0ABS8CDA5</accession>
<dbReference type="InterPro" id="IPR018247">
    <property type="entry name" value="EF_Hand_1_Ca_BS"/>
</dbReference>
<evidence type="ECO:0000256" key="2">
    <source>
        <dbReference type="SAM" id="SignalP"/>
    </source>
</evidence>
<dbReference type="InterPro" id="IPR017850">
    <property type="entry name" value="Alkaline_phosphatase_core_sf"/>
</dbReference>
<dbReference type="PROSITE" id="PS00018">
    <property type="entry name" value="EF_HAND_1"/>
    <property type="match status" value="1"/>
</dbReference>
<dbReference type="SUPFAM" id="SSF53649">
    <property type="entry name" value="Alkaline phosphatase-like"/>
    <property type="match status" value="1"/>
</dbReference>
<dbReference type="Pfam" id="PF00884">
    <property type="entry name" value="Sulfatase"/>
    <property type="match status" value="1"/>
</dbReference>
<dbReference type="RefSeq" id="WP_226954367.1">
    <property type="nucleotide sequence ID" value="NZ_JACDXW010000004.1"/>
</dbReference>
<name>A0ABS8CDA5_9BURK</name>
<gene>
    <name evidence="4" type="ORF">H0484_09640</name>
</gene>
<reference evidence="4 5" key="1">
    <citation type="submission" date="2020-07" db="EMBL/GenBank/DDBJ databases">
        <title>Pusillimonas sp. nov., isolated from poultry manure in Taiwan.</title>
        <authorList>
            <person name="Lin S.-Y."/>
            <person name="Tang Y.-S."/>
            <person name="Young C.-C."/>
        </authorList>
    </citation>
    <scope>NUCLEOTIDE SEQUENCE [LARGE SCALE GENOMIC DNA]</scope>
    <source>
        <strain evidence="4 5">CC-YST705</strain>
    </source>
</reference>
<feature type="domain" description="Sulfatase N-terminal" evidence="3">
    <location>
        <begin position="42"/>
        <end position="466"/>
    </location>
</feature>
<dbReference type="Gene3D" id="3.40.720.10">
    <property type="entry name" value="Alkaline Phosphatase, subunit A"/>
    <property type="match status" value="1"/>
</dbReference>
<organism evidence="4 5">
    <name type="scientific">Mesopusillimonas faecipullorum</name>
    <dbReference type="NCBI Taxonomy" id="2755040"/>
    <lineage>
        <taxon>Bacteria</taxon>
        <taxon>Pseudomonadati</taxon>
        <taxon>Pseudomonadota</taxon>
        <taxon>Betaproteobacteria</taxon>
        <taxon>Burkholderiales</taxon>
        <taxon>Alcaligenaceae</taxon>
        <taxon>Mesopusillimonas</taxon>
    </lineage>
</organism>
<keyword evidence="2" id="KW-0732">Signal</keyword>
<feature type="chain" id="PRO_5045207216" evidence="2">
    <location>
        <begin position="21"/>
        <end position="732"/>
    </location>
</feature>
<dbReference type="PANTHER" id="PTHR42693">
    <property type="entry name" value="ARYLSULFATASE FAMILY MEMBER"/>
    <property type="match status" value="1"/>
</dbReference>
<comment type="similarity">
    <text evidence="1">Belongs to the sulfatase family.</text>
</comment>
<dbReference type="Proteomes" id="UP000776983">
    <property type="component" value="Unassembled WGS sequence"/>
</dbReference>
<proteinExistence type="inferred from homology"/>
<dbReference type="InterPro" id="IPR036439">
    <property type="entry name" value="Dockerin_dom_sf"/>
</dbReference>
<evidence type="ECO:0000313" key="4">
    <source>
        <dbReference type="EMBL" id="MCB5364008.1"/>
    </source>
</evidence>
<feature type="signal peptide" evidence="2">
    <location>
        <begin position="1"/>
        <end position="20"/>
    </location>
</feature>
<keyword evidence="5" id="KW-1185">Reference proteome</keyword>
<evidence type="ECO:0000313" key="5">
    <source>
        <dbReference type="Proteomes" id="UP000776983"/>
    </source>
</evidence>
<dbReference type="InterPro" id="IPR000917">
    <property type="entry name" value="Sulfatase_N"/>
</dbReference>
<dbReference type="PANTHER" id="PTHR42693:SF33">
    <property type="entry name" value="ARYLSULFATASE"/>
    <property type="match status" value="1"/>
</dbReference>
<dbReference type="PROSITE" id="PS51257">
    <property type="entry name" value="PROKAR_LIPOPROTEIN"/>
    <property type="match status" value="1"/>
</dbReference>
<evidence type="ECO:0000259" key="3">
    <source>
        <dbReference type="Pfam" id="PF00884"/>
    </source>
</evidence>
<dbReference type="EMBL" id="JACDXW010000004">
    <property type="protein sequence ID" value="MCB5364008.1"/>
    <property type="molecule type" value="Genomic_DNA"/>
</dbReference>